<reference evidence="10" key="1">
    <citation type="journal article" date="2018" name="DNA Res.">
        <title>Multiple hybrid de novo genome assembly of finger millet, an orphan allotetraploid crop.</title>
        <authorList>
            <person name="Hatakeyama M."/>
            <person name="Aluri S."/>
            <person name="Balachadran M.T."/>
            <person name="Sivarajan S.R."/>
            <person name="Patrignani A."/>
            <person name="Gruter S."/>
            <person name="Poveda L."/>
            <person name="Shimizu-Inatsugi R."/>
            <person name="Baeten J."/>
            <person name="Francoijs K.J."/>
            <person name="Nataraja K.N."/>
            <person name="Reddy Y.A.N."/>
            <person name="Phadnis S."/>
            <person name="Ravikumar R.L."/>
            <person name="Schlapbach R."/>
            <person name="Sreeman S.M."/>
            <person name="Shimizu K.K."/>
        </authorList>
    </citation>
    <scope>NUCLEOTIDE SEQUENCE</scope>
</reference>
<dbReference type="InterPro" id="IPR001245">
    <property type="entry name" value="Ser-Thr/Tyr_kinase_cat_dom"/>
</dbReference>
<keyword evidence="7" id="KW-0067">ATP-binding</keyword>
<dbReference type="Proteomes" id="UP001054889">
    <property type="component" value="Unassembled WGS sequence"/>
</dbReference>
<feature type="binding site" evidence="7">
    <location>
        <position position="182"/>
    </location>
    <ligand>
        <name>ATP</name>
        <dbReference type="ChEBI" id="CHEBI:30616"/>
    </ligand>
</feature>
<dbReference type="InterPro" id="IPR050994">
    <property type="entry name" value="At_inactive_RLKs"/>
</dbReference>
<name>A0AAV5C4E7_ELECO</name>
<evidence type="ECO:0000256" key="5">
    <source>
        <dbReference type="ARBA" id="ARBA00022989"/>
    </source>
</evidence>
<evidence type="ECO:0000313" key="10">
    <source>
        <dbReference type="EMBL" id="GJM93176.1"/>
    </source>
</evidence>
<evidence type="ECO:0000256" key="4">
    <source>
        <dbReference type="ARBA" id="ARBA00022737"/>
    </source>
</evidence>
<dbReference type="SUPFAM" id="SSF52058">
    <property type="entry name" value="L domain-like"/>
    <property type="match status" value="1"/>
</dbReference>
<dbReference type="PANTHER" id="PTHR48010">
    <property type="entry name" value="OS05G0588300 PROTEIN"/>
    <property type="match status" value="1"/>
</dbReference>
<proteinExistence type="predicted"/>
<keyword evidence="11" id="KW-1185">Reference proteome</keyword>
<reference evidence="10" key="2">
    <citation type="submission" date="2021-12" db="EMBL/GenBank/DDBJ databases">
        <title>Resequencing data analysis of finger millet.</title>
        <authorList>
            <person name="Hatakeyama M."/>
            <person name="Aluri S."/>
            <person name="Balachadran M.T."/>
            <person name="Sivarajan S.R."/>
            <person name="Poveda L."/>
            <person name="Shimizu-Inatsugi R."/>
            <person name="Schlapbach R."/>
            <person name="Sreeman S.M."/>
            <person name="Shimizu K.K."/>
        </authorList>
    </citation>
    <scope>NUCLEOTIDE SEQUENCE</scope>
</reference>
<organism evidence="10 11">
    <name type="scientific">Eleusine coracana subsp. coracana</name>
    <dbReference type="NCBI Taxonomy" id="191504"/>
    <lineage>
        <taxon>Eukaryota</taxon>
        <taxon>Viridiplantae</taxon>
        <taxon>Streptophyta</taxon>
        <taxon>Embryophyta</taxon>
        <taxon>Tracheophyta</taxon>
        <taxon>Spermatophyta</taxon>
        <taxon>Magnoliopsida</taxon>
        <taxon>Liliopsida</taxon>
        <taxon>Poales</taxon>
        <taxon>Poaceae</taxon>
        <taxon>PACMAD clade</taxon>
        <taxon>Chloridoideae</taxon>
        <taxon>Cynodonteae</taxon>
        <taxon>Eleusininae</taxon>
        <taxon>Eleusine</taxon>
    </lineage>
</organism>
<dbReference type="Gene3D" id="3.80.10.10">
    <property type="entry name" value="Ribonuclease Inhibitor"/>
    <property type="match status" value="1"/>
</dbReference>
<dbReference type="InterPro" id="IPR000719">
    <property type="entry name" value="Prot_kinase_dom"/>
</dbReference>
<evidence type="ECO:0000256" key="2">
    <source>
        <dbReference type="ARBA" id="ARBA00022614"/>
    </source>
</evidence>
<dbReference type="PROSITE" id="PS50011">
    <property type="entry name" value="PROTEIN_KINASE_DOM"/>
    <property type="match status" value="1"/>
</dbReference>
<gene>
    <name evidence="10" type="primary">ga09709</name>
    <name evidence="10" type="ORF">PR202_ga09709</name>
</gene>
<dbReference type="Pfam" id="PF07714">
    <property type="entry name" value="PK_Tyr_Ser-Thr"/>
    <property type="match status" value="1"/>
</dbReference>
<dbReference type="GO" id="GO:0005524">
    <property type="term" value="F:ATP binding"/>
    <property type="evidence" value="ECO:0007669"/>
    <property type="project" value="UniProtKB-UniRule"/>
</dbReference>
<feature type="domain" description="Protein kinase" evidence="9">
    <location>
        <begin position="149"/>
        <end position="231"/>
    </location>
</feature>
<dbReference type="InterPro" id="IPR011009">
    <property type="entry name" value="Kinase-like_dom_sf"/>
</dbReference>
<dbReference type="PANTHER" id="PTHR48010:SF96">
    <property type="entry name" value="OS05G0595800 PROTEIN"/>
    <property type="match status" value="1"/>
</dbReference>
<protein>
    <recommendedName>
        <fullName evidence="9">Protein kinase domain-containing protein</fullName>
    </recommendedName>
</protein>
<keyword evidence="7" id="KW-0547">Nucleotide-binding</keyword>
<keyword evidence="3 8" id="KW-0812">Transmembrane</keyword>
<keyword evidence="4" id="KW-0677">Repeat</keyword>
<accession>A0AAV5C4E7</accession>
<evidence type="ECO:0000256" key="3">
    <source>
        <dbReference type="ARBA" id="ARBA00022692"/>
    </source>
</evidence>
<dbReference type="GO" id="GO:0005886">
    <property type="term" value="C:plasma membrane"/>
    <property type="evidence" value="ECO:0007669"/>
    <property type="project" value="UniProtKB-SubCell"/>
</dbReference>
<dbReference type="GO" id="GO:0004672">
    <property type="term" value="F:protein kinase activity"/>
    <property type="evidence" value="ECO:0007669"/>
    <property type="project" value="InterPro"/>
</dbReference>
<keyword evidence="2" id="KW-0433">Leucine-rich repeat</keyword>
<dbReference type="Gene3D" id="3.30.200.20">
    <property type="entry name" value="Phosphorylase Kinase, domain 1"/>
    <property type="match status" value="1"/>
</dbReference>
<comment type="caution">
    <text evidence="10">The sequence shown here is derived from an EMBL/GenBank/DDBJ whole genome shotgun (WGS) entry which is preliminary data.</text>
</comment>
<dbReference type="AlphaFoldDB" id="A0AAV5C4E7"/>
<comment type="subcellular location">
    <subcellularLocation>
        <location evidence="1">Cell membrane</location>
        <topology evidence="1">Single-pass membrane protein</topology>
    </subcellularLocation>
</comment>
<dbReference type="EMBL" id="BQKI01000004">
    <property type="protein sequence ID" value="GJM93176.1"/>
    <property type="molecule type" value="Genomic_DNA"/>
</dbReference>
<keyword evidence="6 8" id="KW-0472">Membrane</keyword>
<evidence type="ECO:0000256" key="1">
    <source>
        <dbReference type="ARBA" id="ARBA00004162"/>
    </source>
</evidence>
<dbReference type="PROSITE" id="PS00107">
    <property type="entry name" value="PROTEIN_KINASE_ATP"/>
    <property type="match status" value="1"/>
</dbReference>
<feature type="transmembrane region" description="Helical" evidence="8">
    <location>
        <begin position="96"/>
        <end position="115"/>
    </location>
</feature>
<evidence type="ECO:0000256" key="7">
    <source>
        <dbReference type="PROSITE-ProRule" id="PRU10141"/>
    </source>
</evidence>
<dbReference type="InterPro" id="IPR001611">
    <property type="entry name" value="Leu-rich_rpt"/>
</dbReference>
<dbReference type="Pfam" id="PF00560">
    <property type="entry name" value="LRR_1"/>
    <property type="match status" value="2"/>
</dbReference>
<dbReference type="InterPro" id="IPR017441">
    <property type="entry name" value="Protein_kinase_ATP_BS"/>
</dbReference>
<dbReference type="SUPFAM" id="SSF56112">
    <property type="entry name" value="Protein kinase-like (PK-like)"/>
    <property type="match status" value="1"/>
</dbReference>
<evidence type="ECO:0000313" key="11">
    <source>
        <dbReference type="Proteomes" id="UP001054889"/>
    </source>
</evidence>
<sequence>MPVLSSLDLSSNKLSGDIPPALAKPTITALNLSSNQLTGKVPAGLATAAYDRSFLDNPGLCTAAAAPGLLAGVRSCSAGSSRGGGGGVSRGLRTGLLAAGAALLVVAAAFAFFVVRDVRRRRRLAREKEWKLTPFQALDFGEKAVLRGLTEDNVVGRGGSGRVYRVPYTNRRDGSAGVVAVKRIRVGGGGDEKLEREFEAEADVLGRVRHNNIVRLLCLVTGPEARLLVYE</sequence>
<evidence type="ECO:0000256" key="6">
    <source>
        <dbReference type="ARBA" id="ARBA00023136"/>
    </source>
</evidence>
<evidence type="ECO:0000256" key="8">
    <source>
        <dbReference type="SAM" id="Phobius"/>
    </source>
</evidence>
<evidence type="ECO:0000259" key="9">
    <source>
        <dbReference type="PROSITE" id="PS50011"/>
    </source>
</evidence>
<keyword evidence="5 8" id="KW-1133">Transmembrane helix</keyword>
<dbReference type="InterPro" id="IPR032675">
    <property type="entry name" value="LRR_dom_sf"/>
</dbReference>